<dbReference type="AlphaFoldDB" id="A0A397IXS4"/>
<dbReference type="EMBL" id="PQFF01000131">
    <property type="protein sequence ID" value="RHZ79877.1"/>
    <property type="molecule type" value="Genomic_DNA"/>
</dbReference>
<dbReference type="Proteomes" id="UP000266861">
    <property type="component" value="Unassembled WGS sequence"/>
</dbReference>
<name>A0A397IXS4_9GLOM</name>
<keyword evidence="3" id="KW-1185">Reference proteome</keyword>
<reference evidence="2 3" key="1">
    <citation type="submission" date="2018-08" db="EMBL/GenBank/DDBJ databases">
        <title>Genome and evolution of the arbuscular mycorrhizal fungus Diversispora epigaea (formerly Glomus versiforme) and its bacterial endosymbionts.</title>
        <authorList>
            <person name="Sun X."/>
            <person name="Fei Z."/>
            <person name="Harrison M."/>
        </authorList>
    </citation>
    <scope>NUCLEOTIDE SEQUENCE [LARGE SCALE GENOMIC DNA]</scope>
    <source>
        <strain evidence="2 3">IT104</strain>
    </source>
</reference>
<evidence type="ECO:0000256" key="1">
    <source>
        <dbReference type="SAM" id="MobiDB-lite"/>
    </source>
</evidence>
<feature type="compositionally biased region" description="Basic and acidic residues" evidence="1">
    <location>
        <begin position="61"/>
        <end position="95"/>
    </location>
</feature>
<accession>A0A397IXS4</accession>
<feature type="compositionally biased region" description="Basic and acidic residues" evidence="1">
    <location>
        <begin position="34"/>
        <end position="54"/>
    </location>
</feature>
<proteinExistence type="predicted"/>
<feature type="region of interest" description="Disordered" evidence="1">
    <location>
        <begin position="17"/>
        <end position="120"/>
    </location>
</feature>
<comment type="caution">
    <text evidence="2">The sequence shown here is derived from an EMBL/GenBank/DDBJ whole genome shotgun (WGS) entry which is preliminary data.</text>
</comment>
<evidence type="ECO:0000313" key="3">
    <source>
        <dbReference type="Proteomes" id="UP000266861"/>
    </source>
</evidence>
<evidence type="ECO:0000313" key="2">
    <source>
        <dbReference type="EMBL" id="RHZ79877.1"/>
    </source>
</evidence>
<organism evidence="2 3">
    <name type="scientific">Diversispora epigaea</name>
    <dbReference type="NCBI Taxonomy" id="1348612"/>
    <lineage>
        <taxon>Eukaryota</taxon>
        <taxon>Fungi</taxon>
        <taxon>Fungi incertae sedis</taxon>
        <taxon>Mucoromycota</taxon>
        <taxon>Glomeromycotina</taxon>
        <taxon>Glomeromycetes</taxon>
        <taxon>Diversisporales</taxon>
        <taxon>Diversisporaceae</taxon>
        <taxon>Diversispora</taxon>
    </lineage>
</organism>
<gene>
    <name evidence="2" type="ORF">Glove_140g165</name>
</gene>
<protein>
    <submittedName>
        <fullName evidence="2">Uncharacterized protein</fullName>
    </submittedName>
</protein>
<sequence length="155" mass="17829">MVRKITVPVKYRIVTTGHIEANYEVKSESSNSSSKHENKEGREAEAKEGYEVKSESSNSSSKHENKEGREAEAKEGCKAEAEKKRKAKAEEVREVEAEEGCEAEAEKGREAETEEGCEEEVREYEEVIEGYQTNNLHKYYVYYDKVKVIEGYRYQ</sequence>